<feature type="signal peptide" evidence="1">
    <location>
        <begin position="1"/>
        <end position="21"/>
    </location>
</feature>
<dbReference type="InterPro" id="IPR001763">
    <property type="entry name" value="Rhodanese-like_dom"/>
</dbReference>
<name>A0ABT5GDE2_9MICO</name>
<dbReference type="PANTHER" id="PTHR45431:SF3">
    <property type="entry name" value="RHODANESE-LIKE DOMAIN-CONTAINING PROTEIN 15, CHLOROPLASTIC"/>
    <property type="match status" value="1"/>
</dbReference>
<dbReference type="SUPFAM" id="SSF52821">
    <property type="entry name" value="Rhodanese/Cell cycle control phosphatase"/>
    <property type="match status" value="1"/>
</dbReference>
<dbReference type="PROSITE" id="PS50206">
    <property type="entry name" value="RHODANESE_3"/>
    <property type="match status" value="1"/>
</dbReference>
<dbReference type="PROSITE" id="PS00380">
    <property type="entry name" value="RHODANESE_1"/>
    <property type="match status" value="1"/>
</dbReference>
<dbReference type="CDD" id="cd00158">
    <property type="entry name" value="RHOD"/>
    <property type="match status" value="1"/>
</dbReference>
<evidence type="ECO:0000256" key="1">
    <source>
        <dbReference type="SAM" id="SignalP"/>
    </source>
</evidence>
<sequence length="149" mass="14798">MSPRRRLAGALLALAALTSVAACSGSDGGASLTAAAPAAAAPTLGAELSPADFAAAAKREGTTILDVRTPAEYAEGHLPGAVNIDVQSPDFAARIGQLDPKATYAVYCRSGNRSAAALQLMQGAGFTSAYHLGGGIGAWQQAGGEVVTN</sequence>
<dbReference type="SMART" id="SM00450">
    <property type="entry name" value="RHOD"/>
    <property type="match status" value="1"/>
</dbReference>
<dbReference type="InterPro" id="IPR036873">
    <property type="entry name" value="Rhodanese-like_dom_sf"/>
</dbReference>
<evidence type="ECO:0000313" key="4">
    <source>
        <dbReference type="Proteomes" id="UP001150259"/>
    </source>
</evidence>
<evidence type="ECO:0000259" key="2">
    <source>
        <dbReference type="PROSITE" id="PS50206"/>
    </source>
</evidence>
<dbReference type="InterPro" id="IPR052367">
    <property type="entry name" value="Thiosulfate_ST/Rhodanese-like"/>
</dbReference>
<organism evidence="3 4">
    <name type="scientific">Intrasporangium calvum</name>
    <dbReference type="NCBI Taxonomy" id="53358"/>
    <lineage>
        <taxon>Bacteria</taxon>
        <taxon>Bacillati</taxon>
        <taxon>Actinomycetota</taxon>
        <taxon>Actinomycetes</taxon>
        <taxon>Micrococcales</taxon>
        <taxon>Intrasporangiaceae</taxon>
        <taxon>Intrasporangium</taxon>
    </lineage>
</organism>
<dbReference type="RefSeq" id="WP_272460760.1">
    <property type="nucleotide sequence ID" value="NZ_JAPFQL010000007.1"/>
</dbReference>
<reference evidence="3 4" key="1">
    <citation type="submission" date="2022-11" db="EMBL/GenBank/DDBJ databases">
        <title>Anaerobic phenanthrene biodegradation by a DNRA strain PheN6.</title>
        <authorList>
            <person name="Zhang Z."/>
        </authorList>
    </citation>
    <scope>NUCLEOTIDE SEQUENCE [LARGE SCALE GENOMIC DNA]</scope>
    <source>
        <strain evidence="3 4">PheN6</strain>
    </source>
</reference>
<keyword evidence="1" id="KW-0732">Signal</keyword>
<feature type="chain" id="PRO_5045489380" evidence="1">
    <location>
        <begin position="22"/>
        <end position="149"/>
    </location>
</feature>
<dbReference type="Pfam" id="PF00581">
    <property type="entry name" value="Rhodanese"/>
    <property type="match status" value="1"/>
</dbReference>
<dbReference type="PANTHER" id="PTHR45431">
    <property type="entry name" value="RHODANESE-LIKE DOMAIN-CONTAINING PROTEIN 15, CHLOROPLASTIC"/>
    <property type="match status" value="1"/>
</dbReference>
<feature type="domain" description="Rhodanese" evidence="2">
    <location>
        <begin position="58"/>
        <end position="148"/>
    </location>
</feature>
<protein>
    <submittedName>
        <fullName evidence="3">Rhodanese-like domain-containing protein</fullName>
    </submittedName>
</protein>
<dbReference type="InterPro" id="IPR001307">
    <property type="entry name" value="Thiosulphate_STrfase_CS"/>
</dbReference>
<dbReference type="PROSITE" id="PS51257">
    <property type="entry name" value="PROKAR_LIPOPROTEIN"/>
    <property type="match status" value="1"/>
</dbReference>
<proteinExistence type="predicted"/>
<evidence type="ECO:0000313" key="3">
    <source>
        <dbReference type="EMBL" id="MDC5696183.1"/>
    </source>
</evidence>
<dbReference type="EMBL" id="JAPFQL010000007">
    <property type="protein sequence ID" value="MDC5696183.1"/>
    <property type="molecule type" value="Genomic_DNA"/>
</dbReference>
<gene>
    <name evidence="3" type="ORF">OO014_02865</name>
</gene>
<dbReference type="Gene3D" id="3.40.250.10">
    <property type="entry name" value="Rhodanese-like domain"/>
    <property type="match status" value="1"/>
</dbReference>
<keyword evidence="4" id="KW-1185">Reference proteome</keyword>
<accession>A0ABT5GDE2</accession>
<comment type="caution">
    <text evidence="3">The sequence shown here is derived from an EMBL/GenBank/DDBJ whole genome shotgun (WGS) entry which is preliminary data.</text>
</comment>
<dbReference type="Proteomes" id="UP001150259">
    <property type="component" value="Unassembled WGS sequence"/>
</dbReference>